<sequence length="64" mass="7464">MRGHLCASEKHEKQRKNQEVIQYVLRHGVHNHHDKNDPVLMPQAVKAMPEESDSKNKAYDTLFV</sequence>
<reference evidence="2" key="1">
    <citation type="submission" date="2020-06" db="EMBL/GenBank/DDBJ databases">
        <title>Draft genomic sequence of Geomonas sp. Red330.</title>
        <authorList>
            <person name="Itoh H."/>
            <person name="Zhenxing X."/>
            <person name="Ushijima N."/>
            <person name="Masuda Y."/>
            <person name="Shiratori Y."/>
            <person name="Senoo K."/>
        </authorList>
    </citation>
    <scope>NUCLEOTIDE SEQUENCE [LARGE SCALE GENOMIC DNA]</scope>
    <source>
        <strain evidence="2">Red330</strain>
    </source>
</reference>
<accession>A0A6V8MK00</accession>
<evidence type="ECO:0000313" key="2">
    <source>
        <dbReference type="Proteomes" id="UP000556026"/>
    </source>
</evidence>
<organism evidence="1 2">
    <name type="scientific">Geomonas silvestris</name>
    <dbReference type="NCBI Taxonomy" id="2740184"/>
    <lineage>
        <taxon>Bacteria</taxon>
        <taxon>Pseudomonadati</taxon>
        <taxon>Thermodesulfobacteriota</taxon>
        <taxon>Desulfuromonadia</taxon>
        <taxon>Geobacterales</taxon>
        <taxon>Geobacteraceae</taxon>
        <taxon>Geomonas</taxon>
    </lineage>
</organism>
<gene>
    <name evidence="1" type="ORF">GMST_26450</name>
</gene>
<comment type="caution">
    <text evidence="1">The sequence shown here is derived from an EMBL/GenBank/DDBJ whole genome shotgun (WGS) entry which is preliminary data.</text>
</comment>
<proteinExistence type="predicted"/>
<protein>
    <submittedName>
        <fullName evidence="1">Uncharacterized protein</fullName>
    </submittedName>
</protein>
<evidence type="ECO:0000313" key="1">
    <source>
        <dbReference type="EMBL" id="GFO60320.1"/>
    </source>
</evidence>
<name>A0A6V8MK00_9BACT</name>
<dbReference type="Proteomes" id="UP000556026">
    <property type="component" value="Unassembled WGS sequence"/>
</dbReference>
<dbReference type="EMBL" id="BLXX01000008">
    <property type="protein sequence ID" value="GFO60320.1"/>
    <property type="molecule type" value="Genomic_DNA"/>
</dbReference>
<dbReference type="AlphaFoldDB" id="A0A6V8MK00"/>
<keyword evidence="2" id="KW-1185">Reference proteome</keyword>